<dbReference type="EMBL" id="ANJV01000173">
    <property type="protein sequence ID" value="EPC50885.1"/>
    <property type="molecule type" value="Genomic_DNA"/>
</dbReference>
<gene>
    <name evidence="1" type="ORF">Lpp7_10423</name>
</gene>
<protein>
    <submittedName>
        <fullName evidence="1">Peptide ABC transporter permease</fullName>
    </submittedName>
</protein>
<sequence length="40" mass="4251">MVIALVFIFATISIVSTLLGDLLMSVVDPRIKLSTSGAEE</sequence>
<dbReference type="AlphaFoldDB" id="A0A8E0M8J7"/>
<organism evidence="1 2">
    <name type="scientific">Lacticaseibacillus paracasei subsp. paracasei Lpp7</name>
    <dbReference type="NCBI Taxonomy" id="1256200"/>
    <lineage>
        <taxon>Bacteria</taxon>
        <taxon>Bacillati</taxon>
        <taxon>Bacillota</taxon>
        <taxon>Bacilli</taxon>
        <taxon>Lactobacillales</taxon>
        <taxon>Lactobacillaceae</taxon>
        <taxon>Lacticaseibacillus</taxon>
    </lineage>
</organism>
<evidence type="ECO:0000313" key="1">
    <source>
        <dbReference type="EMBL" id="EPC50885.1"/>
    </source>
</evidence>
<reference evidence="1 2" key="1">
    <citation type="journal article" date="2013" name="PLoS ONE">
        <title>Lactobacillus paracasei comparative genomics: towards species pan-genome definition and exploitation of diversity.</title>
        <authorList>
            <person name="Smokvina T."/>
            <person name="Wels M."/>
            <person name="Polka J."/>
            <person name="Chervaux C."/>
            <person name="Brisse S."/>
            <person name="Boekhorst J."/>
            <person name="van Hylckama Vlieg J.E."/>
            <person name="Siezen R.J."/>
        </authorList>
    </citation>
    <scope>NUCLEOTIDE SEQUENCE [LARGE SCALE GENOMIC DNA]</scope>
    <source>
        <strain evidence="1 2">Lpp7</strain>
    </source>
</reference>
<evidence type="ECO:0000313" key="2">
    <source>
        <dbReference type="Proteomes" id="UP000014303"/>
    </source>
</evidence>
<accession>A0A8E0M8J7</accession>
<comment type="caution">
    <text evidence="1">The sequence shown here is derived from an EMBL/GenBank/DDBJ whole genome shotgun (WGS) entry which is preliminary data.</text>
</comment>
<dbReference type="Proteomes" id="UP000014303">
    <property type="component" value="Unassembled WGS sequence"/>
</dbReference>
<name>A0A8E0M8J7_LACPA</name>
<proteinExistence type="predicted"/>